<dbReference type="KEGG" id="saes:HBH39_19235"/>
<protein>
    <submittedName>
        <fullName evidence="1">Uncharacterized protein</fullName>
    </submittedName>
</protein>
<geneLocation type="plasmid" evidence="1 2">
    <name>pPN3F2_2</name>
</geneLocation>
<keyword evidence="1" id="KW-0614">Plasmid</keyword>
<dbReference type="RefSeq" id="WP_167680439.1">
    <property type="nucleotide sequence ID" value="NZ_CP050315.1"/>
</dbReference>
<keyword evidence="2" id="KW-1185">Reference proteome</keyword>
<evidence type="ECO:0000313" key="2">
    <source>
        <dbReference type="Proteomes" id="UP000502608"/>
    </source>
</evidence>
<proteinExistence type="predicted"/>
<gene>
    <name evidence="1" type="ORF">HBH39_19235</name>
</gene>
<sequence length="117" mass="13760">MNLILDVYTNSNQLVPSQIAIESEDLDELFQQARLMFDALKSESKPVKHLPVGLIFNYDIRFDFVDENEQPLEDEELNHWEYMDCKVYQNVIVIEFEHRDDGTTMFAEYYLSSGKGE</sequence>
<organism evidence="1 2">
    <name type="scientific">Shewanella aestuarii</name>
    <dbReference type="NCBI Taxonomy" id="1028752"/>
    <lineage>
        <taxon>Bacteria</taxon>
        <taxon>Pseudomonadati</taxon>
        <taxon>Pseudomonadota</taxon>
        <taxon>Gammaproteobacteria</taxon>
        <taxon>Alteromonadales</taxon>
        <taxon>Shewanellaceae</taxon>
        <taxon>Shewanella</taxon>
    </lineage>
</organism>
<name>A0A6G9QS55_9GAMM</name>
<evidence type="ECO:0000313" key="1">
    <source>
        <dbReference type="EMBL" id="QIR16611.1"/>
    </source>
</evidence>
<dbReference type="Proteomes" id="UP000502608">
    <property type="component" value="Plasmid pPN3F2_2"/>
</dbReference>
<dbReference type="AlphaFoldDB" id="A0A6G9QS55"/>
<reference evidence="1 2" key="1">
    <citation type="submission" date="2020-03" db="EMBL/GenBank/DDBJ databases">
        <title>Complete genome sequence of Shewanella sp.</title>
        <authorList>
            <person name="Kim Y.-S."/>
            <person name="Kim S.-J."/>
            <person name="Jung H.-K."/>
            <person name="Kim K.-H."/>
        </authorList>
    </citation>
    <scope>NUCLEOTIDE SEQUENCE [LARGE SCALE GENOMIC DNA]</scope>
    <source>
        <strain evidence="1 2">PN3F2</strain>
        <plasmid evidence="1 2">pPN3F2_2</plasmid>
    </source>
</reference>
<accession>A0A6G9QS55</accession>
<dbReference type="EMBL" id="CP050315">
    <property type="protein sequence ID" value="QIR16611.1"/>
    <property type="molecule type" value="Genomic_DNA"/>
</dbReference>